<evidence type="ECO:0000256" key="5">
    <source>
        <dbReference type="ARBA" id="ARBA00023136"/>
    </source>
</evidence>
<dbReference type="GO" id="GO:0005886">
    <property type="term" value="C:plasma membrane"/>
    <property type="evidence" value="ECO:0007669"/>
    <property type="project" value="UniProtKB-SubCell"/>
</dbReference>
<feature type="transmembrane region" description="Helical" evidence="6">
    <location>
        <begin position="56"/>
        <end position="86"/>
    </location>
</feature>
<evidence type="ECO:0000256" key="1">
    <source>
        <dbReference type="ARBA" id="ARBA00004651"/>
    </source>
</evidence>
<feature type="domain" description="VTT" evidence="7">
    <location>
        <begin position="76"/>
        <end position="190"/>
    </location>
</feature>
<dbReference type="Pfam" id="PF09335">
    <property type="entry name" value="VTT_dom"/>
    <property type="match status" value="1"/>
</dbReference>
<dbReference type="AlphaFoldDB" id="A0A5C6CHC6"/>
<proteinExistence type="inferred from homology"/>
<evidence type="ECO:0000256" key="2">
    <source>
        <dbReference type="ARBA" id="ARBA00022475"/>
    </source>
</evidence>
<dbReference type="PANTHER" id="PTHR12677">
    <property type="entry name" value="GOLGI APPARATUS MEMBRANE PROTEIN TVP38-RELATED"/>
    <property type="match status" value="1"/>
</dbReference>
<evidence type="ECO:0000256" key="3">
    <source>
        <dbReference type="ARBA" id="ARBA00022692"/>
    </source>
</evidence>
<keyword evidence="3 6" id="KW-0812">Transmembrane</keyword>
<gene>
    <name evidence="8" type="primary">ydjZ_2</name>
    <name evidence="8" type="ORF">Pla144_41310</name>
</gene>
<sequence>MPVKSQQSSVIKLVLLIVLASVMGIGYFLLRDVLTLEALAEQEARLREFQKRNPSLAYLVVFVAYAAITGISLPGATVLTLVVGWFFGLIRGVLLVSFASTTGATIAFLLSRYLFREVVQNHFGERLAKFNEMLERDGPYYLFTLRLIPAVPFFVINVVMGLTPVKTLTFWWVSQLGMFAGTCVYVYAGSSVPSLQILAEEGIGAVFSGTQLARLGTAFVLLGIFPLAVRWIMRYFGKETPAEPVETK</sequence>
<feature type="transmembrane region" description="Helical" evidence="6">
    <location>
        <begin position="12"/>
        <end position="30"/>
    </location>
</feature>
<evidence type="ECO:0000313" key="9">
    <source>
        <dbReference type="Proteomes" id="UP000318437"/>
    </source>
</evidence>
<dbReference type="OrthoDB" id="9779114at2"/>
<keyword evidence="9" id="KW-1185">Reference proteome</keyword>
<comment type="caution">
    <text evidence="8">The sequence shown here is derived from an EMBL/GenBank/DDBJ whole genome shotgun (WGS) entry which is preliminary data.</text>
</comment>
<dbReference type="InterPro" id="IPR032816">
    <property type="entry name" value="VTT_dom"/>
</dbReference>
<dbReference type="InterPro" id="IPR015414">
    <property type="entry name" value="TMEM64"/>
</dbReference>
<comment type="subcellular location">
    <subcellularLocation>
        <location evidence="1 6">Cell membrane</location>
        <topology evidence="1 6">Multi-pass membrane protein</topology>
    </subcellularLocation>
</comment>
<feature type="transmembrane region" description="Helical" evidence="6">
    <location>
        <begin position="169"/>
        <end position="188"/>
    </location>
</feature>
<feature type="transmembrane region" description="Helical" evidence="6">
    <location>
        <begin position="212"/>
        <end position="233"/>
    </location>
</feature>
<keyword evidence="5 6" id="KW-0472">Membrane</keyword>
<comment type="similarity">
    <text evidence="6">Belongs to the TVP38/TMEM64 family.</text>
</comment>
<dbReference type="EMBL" id="SJPS01000007">
    <property type="protein sequence ID" value="TWU22671.1"/>
    <property type="molecule type" value="Genomic_DNA"/>
</dbReference>
<keyword evidence="4 6" id="KW-1133">Transmembrane helix</keyword>
<feature type="transmembrane region" description="Helical" evidence="6">
    <location>
        <begin position="140"/>
        <end position="162"/>
    </location>
</feature>
<dbReference type="PANTHER" id="PTHR12677:SF59">
    <property type="entry name" value="GOLGI APPARATUS MEMBRANE PROTEIN TVP38-RELATED"/>
    <property type="match status" value="1"/>
</dbReference>
<feature type="transmembrane region" description="Helical" evidence="6">
    <location>
        <begin position="93"/>
        <end position="115"/>
    </location>
</feature>
<evidence type="ECO:0000256" key="4">
    <source>
        <dbReference type="ARBA" id="ARBA00022989"/>
    </source>
</evidence>
<accession>A0A5C6CHC6</accession>
<name>A0A5C6CHC6_9BACT</name>
<evidence type="ECO:0000256" key="6">
    <source>
        <dbReference type="RuleBase" id="RU366058"/>
    </source>
</evidence>
<dbReference type="RefSeq" id="WP_146452430.1">
    <property type="nucleotide sequence ID" value="NZ_SJPS01000007.1"/>
</dbReference>
<protein>
    <recommendedName>
        <fullName evidence="6">TVP38/TMEM64 family membrane protein</fullName>
    </recommendedName>
</protein>
<dbReference type="Proteomes" id="UP000318437">
    <property type="component" value="Unassembled WGS sequence"/>
</dbReference>
<reference evidence="8 9" key="1">
    <citation type="submission" date="2019-02" db="EMBL/GenBank/DDBJ databases">
        <title>Deep-cultivation of Planctomycetes and their phenomic and genomic characterization uncovers novel biology.</title>
        <authorList>
            <person name="Wiegand S."/>
            <person name="Jogler M."/>
            <person name="Boedeker C."/>
            <person name="Pinto D."/>
            <person name="Vollmers J."/>
            <person name="Rivas-Marin E."/>
            <person name="Kohn T."/>
            <person name="Peeters S.H."/>
            <person name="Heuer A."/>
            <person name="Rast P."/>
            <person name="Oberbeckmann S."/>
            <person name="Bunk B."/>
            <person name="Jeske O."/>
            <person name="Meyerdierks A."/>
            <person name="Storesund J.E."/>
            <person name="Kallscheuer N."/>
            <person name="Luecker S."/>
            <person name="Lage O.M."/>
            <person name="Pohl T."/>
            <person name="Merkel B.J."/>
            <person name="Hornburger P."/>
            <person name="Mueller R.-W."/>
            <person name="Bruemmer F."/>
            <person name="Labrenz M."/>
            <person name="Spormann A.M."/>
            <person name="Op Den Camp H."/>
            <person name="Overmann J."/>
            <person name="Amann R."/>
            <person name="Jetten M.S.M."/>
            <person name="Mascher T."/>
            <person name="Medema M.H."/>
            <person name="Devos D.P."/>
            <person name="Kaster A.-K."/>
            <person name="Ovreas L."/>
            <person name="Rohde M."/>
            <person name="Galperin M.Y."/>
            <person name="Jogler C."/>
        </authorList>
    </citation>
    <scope>NUCLEOTIDE SEQUENCE [LARGE SCALE GENOMIC DNA]</scope>
    <source>
        <strain evidence="8 9">Pla144</strain>
    </source>
</reference>
<evidence type="ECO:0000259" key="7">
    <source>
        <dbReference type="Pfam" id="PF09335"/>
    </source>
</evidence>
<evidence type="ECO:0000313" key="8">
    <source>
        <dbReference type="EMBL" id="TWU22671.1"/>
    </source>
</evidence>
<keyword evidence="2 6" id="KW-1003">Cell membrane</keyword>
<organism evidence="8 9">
    <name type="scientific">Bythopirellula polymerisocia</name>
    <dbReference type="NCBI Taxonomy" id="2528003"/>
    <lineage>
        <taxon>Bacteria</taxon>
        <taxon>Pseudomonadati</taxon>
        <taxon>Planctomycetota</taxon>
        <taxon>Planctomycetia</taxon>
        <taxon>Pirellulales</taxon>
        <taxon>Lacipirellulaceae</taxon>
        <taxon>Bythopirellula</taxon>
    </lineage>
</organism>